<keyword evidence="6 8" id="KW-0472">Membrane</keyword>
<reference evidence="11 12" key="2">
    <citation type="submission" date="2020-05" db="EMBL/GenBank/DDBJ databases">
        <title>Draft genome sequence of Desulfovibrio sp. strainFSS-1.</title>
        <authorList>
            <person name="Shimoshige H."/>
            <person name="Kobayashi H."/>
            <person name="Maekawa T."/>
        </authorList>
    </citation>
    <scope>NUCLEOTIDE SEQUENCE [LARGE SCALE GENOMIC DNA]</scope>
    <source>
        <strain evidence="11 12">SIID29052-01</strain>
    </source>
</reference>
<dbReference type="SUPFAM" id="SSF52833">
    <property type="entry name" value="Thioredoxin-like"/>
    <property type="match status" value="1"/>
</dbReference>
<evidence type="ECO:0000256" key="7">
    <source>
        <dbReference type="ARBA" id="ARBA00023284"/>
    </source>
</evidence>
<evidence type="ECO:0000256" key="2">
    <source>
        <dbReference type="ARBA" id="ARBA00022475"/>
    </source>
</evidence>
<evidence type="ECO:0000256" key="8">
    <source>
        <dbReference type="SAM" id="Phobius"/>
    </source>
</evidence>
<comment type="caution">
    <text evidence="11">The sequence shown here is derived from an EMBL/GenBank/DDBJ whole genome shotgun (WGS) entry which is preliminary data.</text>
</comment>
<feature type="domain" description="Thioredoxin" evidence="10">
    <location>
        <begin position="475"/>
        <end position="601"/>
    </location>
</feature>
<dbReference type="Gene3D" id="3.40.30.10">
    <property type="entry name" value="Glutaredoxin"/>
    <property type="match status" value="1"/>
</dbReference>
<dbReference type="Proteomes" id="UP000494245">
    <property type="component" value="Unassembled WGS sequence"/>
</dbReference>
<dbReference type="PROSITE" id="PS51354">
    <property type="entry name" value="GLUTAREDOXIN_2"/>
    <property type="match status" value="1"/>
</dbReference>
<dbReference type="InterPro" id="IPR017937">
    <property type="entry name" value="Thioredoxin_CS"/>
</dbReference>
<organism evidence="11 12">
    <name type="scientific">Fundidesulfovibrio magnetotacticus</name>
    <dbReference type="NCBI Taxonomy" id="2730080"/>
    <lineage>
        <taxon>Bacteria</taxon>
        <taxon>Pseudomonadati</taxon>
        <taxon>Thermodesulfobacteriota</taxon>
        <taxon>Desulfovibrionia</taxon>
        <taxon>Desulfovibrionales</taxon>
        <taxon>Desulfovibrionaceae</taxon>
        <taxon>Fundidesulfovibrio</taxon>
    </lineage>
</organism>
<dbReference type="InterPro" id="IPR013766">
    <property type="entry name" value="Thioredoxin_domain"/>
</dbReference>
<dbReference type="GO" id="GO:0047134">
    <property type="term" value="F:protein-disulfide reductase [NAD(P)H] activity"/>
    <property type="evidence" value="ECO:0007669"/>
    <property type="project" value="UniProtKB-EC"/>
</dbReference>
<dbReference type="RefSeq" id="WP_173081480.1">
    <property type="nucleotide sequence ID" value="NZ_BLTE01000002.1"/>
</dbReference>
<evidence type="ECO:0000256" key="6">
    <source>
        <dbReference type="ARBA" id="ARBA00023136"/>
    </source>
</evidence>
<keyword evidence="3 8" id="KW-0812">Transmembrane</keyword>
<feature type="chain" id="PRO_5028833672" evidence="9">
    <location>
        <begin position="21"/>
        <end position="604"/>
    </location>
</feature>
<accession>A0A6V8LRH2</accession>
<evidence type="ECO:0000256" key="1">
    <source>
        <dbReference type="ARBA" id="ARBA00004651"/>
    </source>
</evidence>
<evidence type="ECO:0000313" key="11">
    <source>
        <dbReference type="EMBL" id="GFK92938.1"/>
    </source>
</evidence>
<feature type="transmembrane region" description="Helical" evidence="8">
    <location>
        <begin position="260"/>
        <end position="280"/>
    </location>
</feature>
<evidence type="ECO:0000256" key="4">
    <source>
        <dbReference type="ARBA" id="ARBA00022748"/>
    </source>
</evidence>
<dbReference type="AlphaFoldDB" id="A0A6V8LRH2"/>
<evidence type="ECO:0000313" key="12">
    <source>
        <dbReference type="Proteomes" id="UP000494245"/>
    </source>
</evidence>
<dbReference type="Pfam" id="PF02683">
    <property type="entry name" value="DsbD_TM"/>
    <property type="match status" value="1"/>
</dbReference>
<name>A0A6V8LRH2_9BACT</name>
<feature type="transmembrane region" description="Helical" evidence="8">
    <location>
        <begin position="366"/>
        <end position="387"/>
    </location>
</feature>
<keyword evidence="4" id="KW-0201">Cytochrome c-type biogenesis</keyword>
<comment type="subcellular location">
    <subcellularLocation>
        <location evidence="1">Cell membrane</location>
        <topology evidence="1">Multi-pass membrane protein</topology>
    </subcellularLocation>
</comment>
<feature type="transmembrane region" description="Helical" evidence="8">
    <location>
        <begin position="461"/>
        <end position="479"/>
    </location>
</feature>
<protein>
    <submittedName>
        <fullName evidence="11">Thiol:disulfide interchange protein DsbD</fullName>
        <ecNumber evidence="11">1.8.1.8</ecNumber>
    </submittedName>
</protein>
<dbReference type="PANTHER" id="PTHR32234:SF0">
    <property type="entry name" value="THIOL:DISULFIDE INTERCHANGE PROTEIN DSBD"/>
    <property type="match status" value="1"/>
</dbReference>
<keyword evidence="9" id="KW-0732">Signal</keyword>
<evidence type="ECO:0000256" key="9">
    <source>
        <dbReference type="SAM" id="SignalP"/>
    </source>
</evidence>
<dbReference type="GO" id="GO:0005886">
    <property type="term" value="C:plasma membrane"/>
    <property type="evidence" value="ECO:0007669"/>
    <property type="project" value="UniProtKB-SubCell"/>
</dbReference>
<evidence type="ECO:0000256" key="3">
    <source>
        <dbReference type="ARBA" id="ARBA00022692"/>
    </source>
</evidence>
<keyword evidence="7" id="KW-0676">Redox-active center</keyword>
<proteinExistence type="predicted"/>
<gene>
    <name evidence="11" type="primary">dsbD_1</name>
    <name evidence="11" type="ORF">NNJEOMEG_00766</name>
</gene>
<keyword evidence="5 8" id="KW-1133">Transmembrane helix</keyword>
<sequence length="604" mass="64253">MRALLQALAMLLALALPSAAQESPVAASWELAALPDGKGLVAVLWLTPAQGYKTYGADPGEAGMPTRAEARLTPTGQALDVLYPPGKSTRDLYEPDKTVSIYDGPTPLFITLPPGLPEGFGVEVRVSLLACTDVSCWPVLLETELSSRQFPAPPAARDRPWWGLYAELAARGPEAAPKPVPDKAPEASSDLRFTPRSLTPHLEVDGLLKALPLALLAGLLLNLMPCVLPVACLKLSGLLASCHASGPGCDRYALIRRHNLWFSAGVLVYFCVLAQVLGAAELAWGQLFQSPGLILGAAVALFALGLSLFGVFYLPVVDLKIAHGHARSPRIQAFTTGMLATLLATPCSGPFLGGVLAWTLLQPPAVVVTVFTGIGAGMALPYLILALRPELTRFVPRPGPWMVQLEKLAGFMLMGACLYFLSILPQALLLPALATLLAAGLACHAWGAWTSPSQGLLTRWGVRLAGVALVVWMCLWALAPTPRDDAGWEPYAPRAFAGMLGKENLLVDFTADWCPTCKALEKTVLVPKALKELRERHGVRAVRVDLTRESPEAMALLRALGSASIPLAALFPKGEGAKSPVVLRDLFTSGQLEQAAKEAFGHAQ</sequence>
<dbReference type="PROSITE" id="PS00194">
    <property type="entry name" value="THIOREDOXIN_1"/>
    <property type="match status" value="1"/>
</dbReference>
<reference evidence="11 12" key="1">
    <citation type="submission" date="2020-04" db="EMBL/GenBank/DDBJ databases">
        <authorList>
            <consortium name="Desulfovibrio sp. FSS-1 genome sequencing consortium"/>
            <person name="Shimoshige H."/>
            <person name="Kobayashi H."/>
            <person name="Maekawa T."/>
        </authorList>
    </citation>
    <scope>NUCLEOTIDE SEQUENCE [LARGE SCALE GENOMIC DNA]</scope>
    <source>
        <strain evidence="11 12">SIID29052-01</strain>
    </source>
</reference>
<feature type="transmembrane region" description="Helical" evidence="8">
    <location>
        <begin position="210"/>
        <end position="233"/>
    </location>
</feature>
<dbReference type="GO" id="GO:0045454">
    <property type="term" value="P:cell redox homeostasis"/>
    <property type="evidence" value="ECO:0007669"/>
    <property type="project" value="TreeGrafter"/>
</dbReference>
<dbReference type="Pfam" id="PF13899">
    <property type="entry name" value="Thioredoxin_7"/>
    <property type="match status" value="1"/>
</dbReference>
<dbReference type="EMBL" id="BLTE01000002">
    <property type="protein sequence ID" value="GFK92938.1"/>
    <property type="molecule type" value="Genomic_DNA"/>
</dbReference>
<dbReference type="InterPro" id="IPR003834">
    <property type="entry name" value="Cyt_c_assmbl_TM_dom"/>
</dbReference>
<feature type="transmembrane region" description="Helical" evidence="8">
    <location>
        <begin position="408"/>
        <end position="424"/>
    </location>
</feature>
<keyword evidence="11" id="KW-0560">Oxidoreductase</keyword>
<dbReference type="GO" id="GO:0017004">
    <property type="term" value="P:cytochrome complex assembly"/>
    <property type="evidence" value="ECO:0007669"/>
    <property type="project" value="UniProtKB-KW"/>
</dbReference>
<evidence type="ECO:0000259" key="10">
    <source>
        <dbReference type="PROSITE" id="PS51352"/>
    </source>
</evidence>
<feature type="transmembrane region" description="Helical" evidence="8">
    <location>
        <begin position="337"/>
        <end position="360"/>
    </location>
</feature>
<evidence type="ECO:0000256" key="5">
    <source>
        <dbReference type="ARBA" id="ARBA00022989"/>
    </source>
</evidence>
<feature type="signal peptide" evidence="9">
    <location>
        <begin position="1"/>
        <end position="20"/>
    </location>
</feature>
<dbReference type="PROSITE" id="PS51352">
    <property type="entry name" value="THIOREDOXIN_2"/>
    <property type="match status" value="1"/>
</dbReference>
<keyword evidence="12" id="KW-1185">Reference proteome</keyword>
<dbReference type="PANTHER" id="PTHR32234">
    <property type="entry name" value="THIOL:DISULFIDE INTERCHANGE PROTEIN DSBD"/>
    <property type="match status" value="1"/>
</dbReference>
<feature type="transmembrane region" description="Helical" evidence="8">
    <location>
        <begin position="292"/>
        <end position="316"/>
    </location>
</feature>
<keyword evidence="2" id="KW-1003">Cell membrane</keyword>
<dbReference type="EC" id="1.8.1.8" evidence="11"/>
<dbReference type="InterPro" id="IPR036249">
    <property type="entry name" value="Thioredoxin-like_sf"/>
</dbReference>